<feature type="transmembrane region" description="Helical" evidence="7">
    <location>
        <begin position="290"/>
        <end position="310"/>
    </location>
</feature>
<dbReference type="InterPro" id="IPR051788">
    <property type="entry name" value="MFS_Transporter"/>
</dbReference>
<dbReference type="PANTHER" id="PTHR23514:SF3">
    <property type="entry name" value="BYPASS OF STOP CODON PROTEIN 6"/>
    <property type="match status" value="1"/>
</dbReference>
<feature type="transmembrane region" description="Helical" evidence="7">
    <location>
        <begin position="128"/>
        <end position="146"/>
    </location>
</feature>
<evidence type="ECO:0000313" key="9">
    <source>
        <dbReference type="Proteomes" id="UP001059380"/>
    </source>
</evidence>
<keyword evidence="9" id="KW-1185">Reference proteome</keyword>
<feature type="transmembrane region" description="Helical" evidence="7">
    <location>
        <begin position="264"/>
        <end position="284"/>
    </location>
</feature>
<evidence type="ECO:0000256" key="6">
    <source>
        <dbReference type="ARBA" id="ARBA00023136"/>
    </source>
</evidence>
<feature type="transmembrane region" description="Helical" evidence="7">
    <location>
        <begin position="97"/>
        <end position="116"/>
    </location>
</feature>
<dbReference type="GO" id="GO:0016020">
    <property type="term" value="C:membrane"/>
    <property type="evidence" value="ECO:0007669"/>
    <property type="project" value="TreeGrafter"/>
</dbReference>
<evidence type="ECO:0000256" key="7">
    <source>
        <dbReference type="SAM" id="Phobius"/>
    </source>
</evidence>
<dbReference type="PANTHER" id="PTHR23514">
    <property type="entry name" value="BYPASS OF STOP CODON PROTEIN 6"/>
    <property type="match status" value="1"/>
</dbReference>
<evidence type="ECO:0000256" key="5">
    <source>
        <dbReference type="ARBA" id="ARBA00022989"/>
    </source>
</evidence>
<keyword evidence="4 7" id="KW-0812">Transmembrane</keyword>
<gene>
    <name evidence="8" type="ORF">MOP44_15345</name>
</gene>
<comment type="similarity">
    <text evidence="2">Belongs to the major facilitator superfamily.</text>
</comment>
<dbReference type="KEGG" id="orp:MOP44_15345"/>
<evidence type="ECO:0000313" key="8">
    <source>
        <dbReference type="EMBL" id="UWZ81949.1"/>
    </source>
</evidence>
<evidence type="ECO:0000256" key="4">
    <source>
        <dbReference type="ARBA" id="ARBA00022692"/>
    </source>
</evidence>
<feature type="transmembrane region" description="Helical" evidence="7">
    <location>
        <begin position="48"/>
        <end position="65"/>
    </location>
</feature>
<dbReference type="Pfam" id="PF07690">
    <property type="entry name" value="MFS_1"/>
    <property type="match status" value="1"/>
</dbReference>
<organism evidence="8 9">
    <name type="scientific">Occallatibacter riparius</name>
    <dbReference type="NCBI Taxonomy" id="1002689"/>
    <lineage>
        <taxon>Bacteria</taxon>
        <taxon>Pseudomonadati</taxon>
        <taxon>Acidobacteriota</taxon>
        <taxon>Terriglobia</taxon>
        <taxon>Terriglobales</taxon>
        <taxon>Acidobacteriaceae</taxon>
        <taxon>Occallatibacter</taxon>
    </lineage>
</organism>
<keyword evidence="3" id="KW-0813">Transport</keyword>
<dbReference type="Proteomes" id="UP001059380">
    <property type="component" value="Chromosome"/>
</dbReference>
<dbReference type="EMBL" id="CP093313">
    <property type="protein sequence ID" value="UWZ81949.1"/>
    <property type="molecule type" value="Genomic_DNA"/>
</dbReference>
<dbReference type="GO" id="GO:0022857">
    <property type="term" value="F:transmembrane transporter activity"/>
    <property type="evidence" value="ECO:0007669"/>
    <property type="project" value="InterPro"/>
</dbReference>
<feature type="transmembrane region" description="Helical" evidence="7">
    <location>
        <begin position="239"/>
        <end position="257"/>
    </location>
</feature>
<dbReference type="Gene3D" id="1.20.1250.20">
    <property type="entry name" value="MFS general substrate transporter like domains"/>
    <property type="match status" value="2"/>
</dbReference>
<feature type="transmembrane region" description="Helical" evidence="7">
    <location>
        <begin position="348"/>
        <end position="370"/>
    </location>
</feature>
<dbReference type="SUPFAM" id="SSF103473">
    <property type="entry name" value="MFS general substrate transporter"/>
    <property type="match status" value="1"/>
</dbReference>
<dbReference type="AlphaFoldDB" id="A0A9J7BL21"/>
<dbReference type="GO" id="GO:0012505">
    <property type="term" value="C:endomembrane system"/>
    <property type="evidence" value="ECO:0007669"/>
    <property type="project" value="UniProtKB-SubCell"/>
</dbReference>
<comment type="subcellular location">
    <subcellularLocation>
        <location evidence="1">Endomembrane system</location>
        <topology evidence="1">Multi-pass membrane protein</topology>
    </subcellularLocation>
</comment>
<feature type="transmembrane region" description="Helical" evidence="7">
    <location>
        <begin position="322"/>
        <end position="342"/>
    </location>
</feature>
<reference evidence="8" key="1">
    <citation type="submission" date="2021-04" db="EMBL/GenBank/DDBJ databases">
        <title>Phylogenetic analysis of Acidobacteriaceae.</title>
        <authorList>
            <person name="Qiu L."/>
            <person name="Zhang Q."/>
        </authorList>
    </citation>
    <scope>NUCLEOTIDE SEQUENCE</scope>
    <source>
        <strain evidence="8">DSM 25168</strain>
    </source>
</reference>
<accession>A0A9J7BL21</accession>
<feature type="transmembrane region" description="Helical" evidence="7">
    <location>
        <begin position="72"/>
        <end position="91"/>
    </location>
</feature>
<dbReference type="RefSeq" id="WP_260790940.1">
    <property type="nucleotide sequence ID" value="NZ_CP093313.1"/>
</dbReference>
<keyword evidence="6 7" id="KW-0472">Membrane</keyword>
<dbReference type="InterPro" id="IPR011701">
    <property type="entry name" value="MFS"/>
</dbReference>
<name>A0A9J7BL21_9BACT</name>
<sequence>MAVRLSDAATLGVLHAGFALTGVLHAIGGALLPSITQAFHLSDKQSGLLFSLYFLGTALGALFCVGRYAQLMGAGFLVLAAACVGIAHANLELLRPLFFVLGIGVGIPMSAVSMFTGRKFADRSAAPLTFLNFSWSAGALLAPLLAAQLLLKHTYRDAYQALAVAALAASIACWIVLQDPPARPAPERHSGIRNVGWIVLFSVLTFLEVGIENTTATWLATYSMRGERVGAAGGAASSALYWTGFLVSRGLFSLVLLRRDSKRILRGAVAVALIAAALLIALPGSVERGFAMLTLGAALAPVFPLMLSRFFARAGSASDSRWILSICGFGGSVLPWLTGWLSGSFSSLRIGLATAPAALVCILLLLPLALNDRARQHAT</sequence>
<protein>
    <submittedName>
        <fullName evidence="8">MFS transporter</fullName>
    </submittedName>
</protein>
<feature type="transmembrane region" description="Helical" evidence="7">
    <location>
        <begin position="158"/>
        <end position="177"/>
    </location>
</feature>
<evidence type="ECO:0000256" key="1">
    <source>
        <dbReference type="ARBA" id="ARBA00004127"/>
    </source>
</evidence>
<proteinExistence type="inferred from homology"/>
<evidence type="ECO:0000256" key="2">
    <source>
        <dbReference type="ARBA" id="ARBA00008335"/>
    </source>
</evidence>
<dbReference type="InterPro" id="IPR036259">
    <property type="entry name" value="MFS_trans_sf"/>
</dbReference>
<feature type="transmembrane region" description="Helical" evidence="7">
    <location>
        <begin position="197"/>
        <end position="219"/>
    </location>
</feature>
<keyword evidence="5 7" id="KW-1133">Transmembrane helix</keyword>
<evidence type="ECO:0000256" key="3">
    <source>
        <dbReference type="ARBA" id="ARBA00022448"/>
    </source>
</evidence>